<reference evidence="1 2" key="1">
    <citation type="submission" date="2018-06" db="EMBL/GenBank/DDBJ databases">
        <authorList>
            <consortium name="Pathogen Informatics"/>
            <person name="Doyle S."/>
        </authorList>
    </citation>
    <scope>NUCLEOTIDE SEQUENCE [LARGE SCALE GENOMIC DNA]</scope>
    <source>
        <strain evidence="1 2">NCTC10702</strain>
    </source>
</reference>
<sequence>MRNFKNDNELLGGNEMPTLYELKQSLGMIGQQLKNKNDELSQKANRSKY</sequence>
<organism evidence="1 2">
    <name type="scientific">Staphylococcus aureus</name>
    <dbReference type="NCBI Taxonomy" id="1280"/>
    <lineage>
        <taxon>Bacteria</taxon>
        <taxon>Bacillati</taxon>
        <taxon>Bacillota</taxon>
        <taxon>Bacilli</taxon>
        <taxon>Bacillales</taxon>
        <taxon>Staphylococcaceae</taxon>
        <taxon>Staphylococcus</taxon>
    </lineage>
</organism>
<gene>
    <name evidence="1" type="ORF">NCTC10702_00615</name>
</gene>
<name>A0A380ECU4_STAAU</name>
<proteinExistence type="predicted"/>
<evidence type="ECO:0000313" key="2">
    <source>
        <dbReference type="Proteomes" id="UP000254116"/>
    </source>
</evidence>
<accession>A0A380ECU4</accession>
<dbReference type="AlphaFoldDB" id="A0A380ECU4"/>
<dbReference type="Proteomes" id="UP000254116">
    <property type="component" value="Unassembled WGS sequence"/>
</dbReference>
<protein>
    <submittedName>
        <fullName evidence="1">Putative phage capsid protein</fullName>
    </submittedName>
</protein>
<evidence type="ECO:0000313" key="1">
    <source>
        <dbReference type="EMBL" id="SUL31779.1"/>
    </source>
</evidence>
<dbReference type="EMBL" id="UHBY01000003">
    <property type="protein sequence ID" value="SUL31779.1"/>
    <property type="molecule type" value="Genomic_DNA"/>
</dbReference>